<dbReference type="SUPFAM" id="SSF53822">
    <property type="entry name" value="Periplasmic binding protein-like I"/>
    <property type="match status" value="1"/>
</dbReference>
<comment type="caution">
    <text evidence="6">The sequence shown here is derived from an EMBL/GenBank/DDBJ whole genome shotgun (WGS) entry which is preliminary data.</text>
</comment>
<keyword evidence="1" id="KW-0678">Repressor</keyword>
<dbReference type="SUPFAM" id="SSF47413">
    <property type="entry name" value="lambda repressor-like DNA-binding domains"/>
    <property type="match status" value="1"/>
</dbReference>
<feature type="domain" description="HTH lacI-type" evidence="5">
    <location>
        <begin position="7"/>
        <end position="61"/>
    </location>
</feature>
<dbReference type="CDD" id="cd01392">
    <property type="entry name" value="HTH_LacI"/>
    <property type="match status" value="1"/>
</dbReference>
<dbReference type="Proteomes" id="UP000886824">
    <property type="component" value="Unassembled WGS sequence"/>
</dbReference>
<reference evidence="6" key="1">
    <citation type="journal article" date="2021" name="PeerJ">
        <title>Extensive microbial diversity within the chicken gut microbiome revealed by metagenomics and culture.</title>
        <authorList>
            <person name="Gilroy R."/>
            <person name="Ravi A."/>
            <person name="Getino M."/>
            <person name="Pursley I."/>
            <person name="Horton D.L."/>
            <person name="Alikhan N.F."/>
            <person name="Baker D."/>
            <person name="Gharbi K."/>
            <person name="Hall N."/>
            <person name="Watson M."/>
            <person name="Adriaenssens E.M."/>
            <person name="Foster-Nyarko E."/>
            <person name="Jarju S."/>
            <person name="Secka A."/>
            <person name="Antonio M."/>
            <person name="Oren A."/>
            <person name="Chaudhuri R.R."/>
            <person name="La Ragione R."/>
            <person name="Hildebrand F."/>
            <person name="Pallen M.J."/>
        </authorList>
    </citation>
    <scope>NUCLEOTIDE SEQUENCE</scope>
    <source>
        <strain evidence="6">CHK33-7979</strain>
    </source>
</reference>
<keyword evidence="3" id="KW-0238">DNA-binding</keyword>
<evidence type="ECO:0000313" key="7">
    <source>
        <dbReference type="Proteomes" id="UP000886824"/>
    </source>
</evidence>
<proteinExistence type="predicted"/>
<organism evidence="6 7">
    <name type="scientific">Candidatus Intestinimonas merdavium</name>
    <dbReference type="NCBI Taxonomy" id="2838622"/>
    <lineage>
        <taxon>Bacteria</taxon>
        <taxon>Bacillati</taxon>
        <taxon>Bacillota</taxon>
        <taxon>Clostridia</taxon>
        <taxon>Eubacteriales</taxon>
        <taxon>Intestinimonas</taxon>
    </lineage>
</organism>
<sequence>MEGKKKITFDDIARYTNFSKTTISRYFNNPDTLAPESQRIISEALVKLDYKENKVARILANGQTEFIGIIVPEFYHRFFSEVLNQILSTYETYGYKFLVFVGNRNEESERRYIQELLSYQIEGMIVLSHTISSEVLSRLQIPIVTIEREDEHVCSVNTDNYTGGYRAAALLAEHGCDVLIHINSPTDPRIPAYGRITGFQDCCRERGVMHEVMFRAVDRSHEGDLAILREIVGTLEQTYGGKKKGIFLSNDTLASTLLNLLFRKYGKLPEDYLIVGFDNSPASREAIVPISTVGQQVDRLAAEAVRLVVEQIDARKKGRPMRGRKPVHLVIDPVLIRRESTEGCSAEC</sequence>
<dbReference type="Pfam" id="PF13377">
    <property type="entry name" value="Peripla_BP_3"/>
    <property type="match status" value="1"/>
</dbReference>
<dbReference type="PANTHER" id="PTHR30146">
    <property type="entry name" value="LACI-RELATED TRANSCRIPTIONAL REPRESSOR"/>
    <property type="match status" value="1"/>
</dbReference>
<dbReference type="InterPro" id="IPR028082">
    <property type="entry name" value="Peripla_BP_I"/>
</dbReference>
<evidence type="ECO:0000256" key="2">
    <source>
        <dbReference type="ARBA" id="ARBA00023015"/>
    </source>
</evidence>
<keyword evidence="4" id="KW-0804">Transcription</keyword>
<name>A0A9D1Z2N8_9FIRM</name>
<dbReference type="PANTHER" id="PTHR30146:SF95">
    <property type="entry name" value="RIBOSE OPERON REPRESSOR"/>
    <property type="match status" value="1"/>
</dbReference>
<evidence type="ECO:0000313" key="6">
    <source>
        <dbReference type="EMBL" id="HIY72964.1"/>
    </source>
</evidence>
<dbReference type="PROSITE" id="PS50932">
    <property type="entry name" value="HTH_LACI_2"/>
    <property type="match status" value="1"/>
</dbReference>
<reference evidence="6" key="2">
    <citation type="submission" date="2021-04" db="EMBL/GenBank/DDBJ databases">
        <authorList>
            <person name="Gilroy R."/>
        </authorList>
    </citation>
    <scope>NUCLEOTIDE SEQUENCE</scope>
    <source>
        <strain evidence="6">CHK33-7979</strain>
    </source>
</reference>
<dbReference type="InterPro" id="IPR000843">
    <property type="entry name" value="HTH_LacI"/>
</dbReference>
<dbReference type="Gene3D" id="3.40.50.2300">
    <property type="match status" value="2"/>
</dbReference>
<dbReference type="SMART" id="SM00354">
    <property type="entry name" value="HTH_LACI"/>
    <property type="match status" value="1"/>
</dbReference>
<evidence type="ECO:0000259" key="5">
    <source>
        <dbReference type="PROSITE" id="PS50932"/>
    </source>
</evidence>
<dbReference type="Gene3D" id="1.10.260.40">
    <property type="entry name" value="lambda repressor-like DNA-binding domains"/>
    <property type="match status" value="1"/>
</dbReference>
<dbReference type="InterPro" id="IPR046335">
    <property type="entry name" value="LacI/GalR-like_sensor"/>
</dbReference>
<evidence type="ECO:0000256" key="4">
    <source>
        <dbReference type="ARBA" id="ARBA00023163"/>
    </source>
</evidence>
<dbReference type="AlphaFoldDB" id="A0A9D1Z2N8"/>
<keyword evidence="2" id="KW-0805">Transcription regulation</keyword>
<dbReference type="GO" id="GO:0000976">
    <property type="term" value="F:transcription cis-regulatory region binding"/>
    <property type="evidence" value="ECO:0007669"/>
    <property type="project" value="TreeGrafter"/>
</dbReference>
<evidence type="ECO:0000256" key="3">
    <source>
        <dbReference type="ARBA" id="ARBA00023125"/>
    </source>
</evidence>
<dbReference type="Pfam" id="PF00356">
    <property type="entry name" value="LacI"/>
    <property type="match status" value="1"/>
</dbReference>
<protein>
    <submittedName>
        <fullName evidence="6">Substrate-binding domain-containing protein</fullName>
    </submittedName>
</protein>
<gene>
    <name evidence="6" type="ORF">H9826_03155</name>
</gene>
<dbReference type="EMBL" id="DXCX01000033">
    <property type="protein sequence ID" value="HIY72964.1"/>
    <property type="molecule type" value="Genomic_DNA"/>
</dbReference>
<evidence type="ECO:0000256" key="1">
    <source>
        <dbReference type="ARBA" id="ARBA00022491"/>
    </source>
</evidence>
<dbReference type="GO" id="GO:0003700">
    <property type="term" value="F:DNA-binding transcription factor activity"/>
    <property type="evidence" value="ECO:0007669"/>
    <property type="project" value="TreeGrafter"/>
</dbReference>
<dbReference type="InterPro" id="IPR010982">
    <property type="entry name" value="Lambda_DNA-bd_dom_sf"/>
</dbReference>
<accession>A0A9D1Z2N8</accession>